<dbReference type="InterPro" id="IPR006584">
    <property type="entry name" value="Cellulose-bd_IV"/>
</dbReference>
<keyword evidence="3" id="KW-1133">Transmembrane helix</keyword>
<dbReference type="SUPFAM" id="SSF49299">
    <property type="entry name" value="PKD domain"/>
    <property type="match status" value="2"/>
</dbReference>
<dbReference type="GO" id="GO:0005975">
    <property type="term" value="P:carbohydrate metabolic process"/>
    <property type="evidence" value="ECO:0007669"/>
    <property type="project" value="UniProtKB-ARBA"/>
</dbReference>
<dbReference type="Gene3D" id="2.60.120.260">
    <property type="entry name" value="Galactose-binding domain-like"/>
    <property type="match status" value="1"/>
</dbReference>
<dbReference type="PANTHER" id="PTHR40469:SF2">
    <property type="entry name" value="GALACTOSE-BINDING DOMAIN-LIKE SUPERFAMILY PROTEIN"/>
    <property type="match status" value="1"/>
</dbReference>
<dbReference type="InterPro" id="IPR000601">
    <property type="entry name" value="PKD_dom"/>
</dbReference>
<feature type="domain" description="PKD" evidence="4">
    <location>
        <begin position="1129"/>
        <end position="1191"/>
    </location>
</feature>
<dbReference type="InterPro" id="IPR005084">
    <property type="entry name" value="CBM6"/>
</dbReference>
<dbReference type="Pfam" id="PF06283">
    <property type="entry name" value="ThuA"/>
    <property type="match status" value="1"/>
</dbReference>
<proteinExistence type="predicted"/>
<reference evidence="6 7" key="1">
    <citation type="submission" date="2020-12" db="EMBL/GenBank/DDBJ databases">
        <title>Identification and biosynthesis of polyene macrolides produced by Streptomyces alfalfae Men-myco-93-63.</title>
        <authorList>
            <person name="Liu D."/>
            <person name="Li Y."/>
            <person name="Liu L."/>
            <person name="Han X."/>
            <person name="Shen F."/>
        </authorList>
    </citation>
    <scope>NUCLEOTIDE SEQUENCE [LARGE SCALE GENOMIC DNA]</scope>
    <source>
        <strain evidence="6 7">Men-myco-93-63</strain>
    </source>
</reference>
<feature type="domain" description="CBM6" evidence="5">
    <location>
        <begin position="959"/>
        <end position="1092"/>
    </location>
</feature>
<evidence type="ECO:0000256" key="2">
    <source>
        <dbReference type="SAM" id="MobiDB-lite"/>
    </source>
</evidence>
<dbReference type="InterPro" id="IPR035986">
    <property type="entry name" value="PKD_dom_sf"/>
</dbReference>
<dbReference type="PROSITE" id="PS50093">
    <property type="entry name" value="PKD"/>
    <property type="match status" value="2"/>
</dbReference>
<dbReference type="InterPro" id="IPR008979">
    <property type="entry name" value="Galactose-bd-like_sf"/>
</dbReference>
<sequence length="1191" mass="126836">MSSTASSSPAPGGPPPTGSPPGSAPPRGGSVAARPARRRSGAPRPVLVLIALLALVVGLGLADPPRAEAAPAFRVLVFSKVTNFAHDSIPAGIEAVEKLGAEHGFEVEATDDASAFTDANLARFQAIVFNNTNSTPEKGDLLDAGQRAAFQKYVRAGGGYVGLHAASASERDWDWYEGLVGAIFDKHPEVQTGRVKVLDHAHPSTKGLPELWERTEEWYNWRANPTGKVHTLAQVKVRDGVSGLDEGVDQPWSWCQNYDGGRSWYTAGGHAEAAFQEEGFLAHLLGGIQWAAGDKPGDCTATKTGSFQRTPLATADLADPFELAVAPDRRVFFVQRTGKLKIIDQETLKVSTALDLAYTPEMTSQSDGLLGLALDPDFADNHWLYLLHSDKTEKRINLSRFTEAGGKVDAASEKRLLTIPTLRGEGRANSHMAGSIAFDKKGDLYIATGDNTDPFASDGFTPIDEREGRRAWDAQGTSGNTNDLRGKVLRITPKDDGTYAVPEGNLFPPGTGKTRPEVYAMGLRNPFRITTDPLSGALLVADYGPDARQAVADRGPEGTVEFDRITEAGNYGWPYCVGDNTPFNDYDFATKTSKAKFDCANLVNDSPNNTGLRELPPAKPANVWYAYSESKEFPELGAGGGGPMSGPVYDYDADNPYKTKFPAYFEGKWFAYELTRQWFKTFSVQEKDQEFTDPRFEPAKAGDLQSINSVFPDMKWNQPFDADFGPDGALYVIDFGLGSGTGRGGSNEGSGIYRIDYVADGRLPDARAAAAPDSGRAPLTVEFSSKGSGLPDGKPVTYAWDFDGNGTTDSTEANPTHTYTEEGRFTARLKVTGPGDLDGLAVREITVGNTRPTVTLGKPPNGGTFSFGDTIPFTVKVKDREDGRIDCDRVVVQSQLGHDAHLHPLDNYTGCAGEIVTDAGDSHGPGQNLYYGITAQYEDKGAGDVPALTGSASLTLRTSFREAEHRTATGGAHGGVDTGARADASGGKRLIEIEDKDWVSFDPVHLKGVDSVTVGASSGGLGGDVEFRAGSPTGTLLGKVTVPNTGGWSNFISPTTRLAEHDGTAKLYAVFTNPGWTADKPDLLSVDWLRFNGPGVEKRSGAKVAVAAAPASGAPPLAVTLTGKVKLPAGRTAASYHWDFGDNPAPPGGAEGPTARHTYARVGTYTAHLTVTDDKGDTTAGAVRITVKEGR</sequence>
<dbReference type="InterPro" id="IPR029010">
    <property type="entry name" value="ThuA-like"/>
</dbReference>
<dbReference type="SUPFAM" id="SSF50952">
    <property type="entry name" value="Soluble quinoprotein glucose dehydrogenase"/>
    <property type="match status" value="1"/>
</dbReference>
<dbReference type="InterPro" id="IPR022409">
    <property type="entry name" value="PKD/Chitinase_dom"/>
</dbReference>
<feature type="transmembrane region" description="Helical" evidence="3">
    <location>
        <begin position="46"/>
        <end position="62"/>
    </location>
</feature>
<evidence type="ECO:0000259" key="5">
    <source>
        <dbReference type="PROSITE" id="PS51175"/>
    </source>
</evidence>
<dbReference type="Pfam" id="PF07995">
    <property type="entry name" value="GSDH"/>
    <property type="match status" value="1"/>
</dbReference>
<dbReference type="CDD" id="cd00146">
    <property type="entry name" value="PKD"/>
    <property type="match status" value="2"/>
</dbReference>
<dbReference type="AlphaFoldDB" id="A0A7T4PLW0"/>
<name>A0A7T4PLW0_9ACTN</name>
<evidence type="ECO:0000259" key="4">
    <source>
        <dbReference type="PROSITE" id="PS50093"/>
    </source>
</evidence>
<dbReference type="Gene3D" id="2.120.10.30">
    <property type="entry name" value="TolB, C-terminal domain"/>
    <property type="match status" value="1"/>
</dbReference>
<keyword evidence="3" id="KW-0812">Transmembrane</keyword>
<organism evidence="6 7">
    <name type="scientific">Streptomyces alfalfae</name>
    <dbReference type="NCBI Taxonomy" id="1642299"/>
    <lineage>
        <taxon>Bacteria</taxon>
        <taxon>Bacillati</taxon>
        <taxon>Actinomycetota</taxon>
        <taxon>Actinomycetes</taxon>
        <taxon>Kitasatosporales</taxon>
        <taxon>Streptomycetaceae</taxon>
        <taxon>Streptomyces</taxon>
    </lineage>
</organism>
<dbReference type="SMART" id="SM00606">
    <property type="entry name" value="CBD_IV"/>
    <property type="match status" value="1"/>
</dbReference>
<feature type="domain" description="PKD" evidence="4">
    <location>
        <begin position="764"/>
        <end position="832"/>
    </location>
</feature>
<accession>A0A7T4PLW0</accession>
<dbReference type="SUPFAM" id="SSF49785">
    <property type="entry name" value="Galactose-binding domain-like"/>
    <property type="match status" value="1"/>
</dbReference>
<dbReference type="Pfam" id="PF03422">
    <property type="entry name" value="CBM_6"/>
    <property type="match status" value="1"/>
</dbReference>
<dbReference type="Gene3D" id="3.40.50.880">
    <property type="match status" value="1"/>
</dbReference>
<dbReference type="CDD" id="cd04084">
    <property type="entry name" value="CBM6_xylanase-like"/>
    <property type="match status" value="1"/>
</dbReference>
<evidence type="ECO:0000256" key="1">
    <source>
        <dbReference type="ARBA" id="ARBA00022729"/>
    </source>
</evidence>
<feature type="compositionally biased region" description="Pro residues" evidence="2">
    <location>
        <begin position="11"/>
        <end position="24"/>
    </location>
</feature>
<dbReference type="Proteomes" id="UP000596130">
    <property type="component" value="Chromosome"/>
</dbReference>
<evidence type="ECO:0000313" key="7">
    <source>
        <dbReference type="Proteomes" id="UP000596130"/>
    </source>
</evidence>
<dbReference type="InterPro" id="IPR012938">
    <property type="entry name" value="Glc/Sorbosone_DH"/>
</dbReference>
<feature type="compositionally biased region" description="Low complexity" evidence="2">
    <location>
        <begin position="25"/>
        <end position="34"/>
    </location>
</feature>
<dbReference type="InterPro" id="IPR011041">
    <property type="entry name" value="Quinoprot_gluc/sorb_DH_b-prop"/>
</dbReference>
<dbReference type="InterPro" id="IPR011042">
    <property type="entry name" value="6-blade_b-propeller_TolB-like"/>
</dbReference>
<gene>
    <name evidence="6" type="ORF">I8755_32200</name>
</gene>
<dbReference type="SMART" id="SM00089">
    <property type="entry name" value="PKD"/>
    <property type="match status" value="2"/>
</dbReference>
<protein>
    <submittedName>
        <fullName evidence="6">ThuA domain-containing protein</fullName>
    </submittedName>
</protein>
<feature type="compositionally biased region" description="Low complexity" evidence="2">
    <location>
        <begin position="1"/>
        <end position="10"/>
    </location>
</feature>
<dbReference type="Gene3D" id="2.60.40.10">
    <property type="entry name" value="Immunoglobulins"/>
    <property type="match status" value="2"/>
</dbReference>
<dbReference type="PROSITE" id="PS51175">
    <property type="entry name" value="CBM6"/>
    <property type="match status" value="1"/>
</dbReference>
<keyword evidence="1" id="KW-0732">Signal</keyword>
<dbReference type="GO" id="GO:0030246">
    <property type="term" value="F:carbohydrate binding"/>
    <property type="evidence" value="ECO:0007669"/>
    <property type="project" value="InterPro"/>
</dbReference>
<dbReference type="PANTHER" id="PTHR40469">
    <property type="entry name" value="SECRETED GLYCOSYL HYDROLASE"/>
    <property type="match status" value="1"/>
</dbReference>
<evidence type="ECO:0000313" key="6">
    <source>
        <dbReference type="EMBL" id="QQC92526.1"/>
    </source>
</evidence>
<dbReference type="InterPro" id="IPR029062">
    <property type="entry name" value="Class_I_gatase-like"/>
</dbReference>
<feature type="region of interest" description="Disordered" evidence="2">
    <location>
        <begin position="1"/>
        <end position="38"/>
    </location>
</feature>
<dbReference type="Pfam" id="PF18911">
    <property type="entry name" value="PKD_4"/>
    <property type="match status" value="2"/>
</dbReference>
<dbReference type="InterPro" id="IPR013783">
    <property type="entry name" value="Ig-like_fold"/>
</dbReference>
<evidence type="ECO:0000256" key="3">
    <source>
        <dbReference type="SAM" id="Phobius"/>
    </source>
</evidence>
<dbReference type="EMBL" id="CP065959">
    <property type="protein sequence ID" value="QQC92526.1"/>
    <property type="molecule type" value="Genomic_DNA"/>
</dbReference>
<keyword evidence="3" id="KW-0472">Membrane</keyword>
<dbReference type="SUPFAM" id="SSF52317">
    <property type="entry name" value="Class I glutamine amidotransferase-like"/>
    <property type="match status" value="1"/>
</dbReference>